<keyword evidence="2" id="KW-1133">Transmembrane helix</keyword>
<name>A0A1J5RN00_9ZZZZ</name>
<dbReference type="GO" id="GO:0043107">
    <property type="term" value="P:type IV pilus-dependent motility"/>
    <property type="evidence" value="ECO:0007669"/>
    <property type="project" value="InterPro"/>
</dbReference>
<gene>
    <name evidence="3" type="ORF">GALL_286160</name>
</gene>
<dbReference type="AlphaFoldDB" id="A0A1J5RN00"/>
<sequence>MARSVKFNLDLAALRDNVSAQFRGLNQNDPGTWPTLPRYTVYAAVLLLALGLGWYLWLSGVKDQLDQAQQHEVELRQQYRDKLAQAVSLDLLKAQKAQVQQYVLLLEKQLPSKAEMDALLSDINQAGIGRGLQFELFRPGQVDVRNYYAELPIAIKVQGRYNDLAAFTSDVAKLSRIVTINDISITAPPNAGAGARLTMNATARTYRYLDADEIAAQQKSKGKPGGRR</sequence>
<feature type="coiled-coil region" evidence="1">
    <location>
        <begin position="58"/>
        <end position="85"/>
    </location>
</feature>
<dbReference type="PANTHER" id="PTHR39555">
    <property type="entry name" value="FIMBRIAL ASSEMBLY PROTEIN PILO-LIKE PROTEIN-RELATED"/>
    <property type="match status" value="1"/>
</dbReference>
<reference evidence="3" key="1">
    <citation type="submission" date="2016-10" db="EMBL/GenBank/DDBJ databases">
        <title>Sequence of Gallionella enrichment culture.</title>
        <authorList>
            <person name="Poehlein A."/>
            <person name="Muehling M."/>
            <person name="Daniel R."/>
        </authorList>
    </citation>
    <scope>NUCLEOTIDE SEQUENCE</scope>
</reference>
<evidence type="ECO:0000256" key="1">
    <source>
        <dbReference type="SAM" id="Coils"/>
    </source>
</evidence>
<evidence type="ECO:0000313" key="3">
    <source>
        <dbReference type="EMBL" id="OIQ89485.1"/>
    </source>
</evidence>
<accession>A0A1J5RN00</accession>
<dbReference type="InterPro" id="IPR007445">
    <property type="entry name" value="PilO"/>
</dbReference>
<protein>
    <submittedName>
        <fullName evidence="3">Pilus assembly protein, PilO</fullName>
    </submittedName>
</protein>
<dbReference type="GO" id="GO:0043683">
    <property type="term" value="P:type IV pilus assembly"/>
    <property type="evidence" value="ECO:0007669"/>
    <property type="project" value="InterPro"/>
</dbReference>
<dbReference type="EMBL" id="MLJW01000328">
    <property type="protein sequence ID" value="OIQ89485.1"/>
    <property type="molecule type" value="Genomic_DNA"/>
</dbReference>
<keyword evidence="2" id="KW-0472">Membrane</keyword>
<feature type="transmembrane region" description="Helical" evidence="2">
    <location>
        <begin position="39"/>
        <end position="58"/>
    </location>
</feature>
<keyword evidence="2" id="KW-0812">Transmembrane</keyword>
<keyword evidence="1" id="KW-0175">Coiled coil</keyword>
<comment type="caution">
    <text evidence="3">The sequence shown here is derived from an EMBL/GenBank/DDBJ whole genome shotgun (WGS) entry which is preliminary data.</text>
</comment>
<organism evidence="3">
    <name type="scientific">mine drainage metagenome</name>
    <dbReference type="NCBI Taxonomy" id="410659"/>
    <lineage>
        <taxon>unclassified sequences</taxon>
        <taxon>metagenomes</taxon>
        <taxon>ecological metagenomes</taxon>
    </lineage>
</organism>
<dbReference type="InterPro" id="IPR014717">
    <property type="entry name" value="Transl_elong_EF1B/ribsomal_bS6"/>
</dbReference>
<dbReference type="PIRSF" id="PIRSF016482">
    <property type="entry name" value="PilO"/>
    <property type="match status" value="1"/>
</dbReference>
<evidence type="ECO:0000256" key="2">
    <source>
        <dbReference type="SAM" id="Phobius"/>
    </source>
</evidence>
<proteinExistence type="predicted"/>
<dbReference type="PANTHER" id="PTHR39555:SF1">
    <property type="entry name" value="TYPE IV PILUS INNER MEMBRANE COMPONENT PILO"/>
    <property type="match status" value="1"/>
</dbReference>
<dbReference type="Pfam" id="PF04350">
    <property type="entry name" value="PilO"/>
    <property type="match status" value="1"/>
</dbReference>
<dbReference type="Gene3D" id="3.30.70.60">
    <property type="match status" value="1"/>
</dbReference>